<feature type="transmembrane region" description="Helical" evidence="3">
    <location>
        <begin position="51"/>
        <end position="69"/>
    </location>
</feature>
<organism evidence="5 6">
    <name type="scientific">Leishmania enriettii</name>
    <dbReference type="NCBI Taxonomy" id="5663"/>
    <lineage>
        <taxon>Eukaryota</taxon>
        <taxon>Discoba</taxon>
        <taxon>Euglenozoa</taxon>
        <taxon>Kinetoplastea</taxon>
        <taxon>Metakinetoplastina</taxon>
        <taxon>Trypanosomatida</taxon>
        <taxon>Trypanosomatidae</taxon>
        <taxon>Leishmaniinae</taxon>
        <taxon>Leishmania</taxon>
    </lineage>
</organism>
<comment type="similarity">
    <text evidence="1">Belongs to the AAA ATPase family. BCS1 subfamily.</text>
</comment>
<dbReference type="SUPFAM" id="SSF52540">
    <property type="entry name" value="P-loop containing nucleoside triphosphate hydrolases"/>
    <property type="match status" value="1"/>
</dbReference>
<dbReference type="GO" id="GO:0005524">
    <property type="term" value="F:ATP binding"/>
    <property type="evidence" value="ECO:0007669"/>
    <property type="project" value="InterPro"/>
</dbReference>
<feature type="compositionally biased region" description="Low complexity" evidence="2">
    <location>
        <begin position="476"/>
        <end position="488"/>
    </location>
</feature>
<proteinExistence type="inferred from homology"/>
<feature type="transmembrane region" description="Helical" evidence="3">
    <location>
        <begin position="76"/>
        <end position="94"/>
    </location>
</feature>
<sequence>MSSTGNASHSVAVSSLLSSSPAHMLERFDSCAVLFLSNPLDFVVQSVPATYLYALLLATPLLIGVLRVVRPLFESWIMSSMVCIGGTAGGLSHIHRNIIVQLPPFFFVDVPNHNILLQNAVAVYVCHHLWHQMPPPPRLLSRTSQTVELIDPYRTWNARASSASPFNVGVCSIYGRSLEDHLTEKVLHRLLIIKMPKQSWVPVMSDDIEIYFNEEPLPMKNYSREWIRRTLSLRCPAKPGAAAKLDGFVQRALEVFAEGAPGKEEDDGARWFFTYGGESGDKMLFNQYVLRSNKDFTTLFFPQRDATLALIDQFMQRRGRFAVEGFPQRLGFLVYGPPGTGRHTFVKALAAYTGRHIVSVPLSRLRTNQQLYDIFFVREFQSEERGGAQKLRMEDVIFLFDDVDAADPVVCARAARRVVQRRAAARLTARAGQREAPLTNCVIEMETSSSQPVVRVEDSALPLALLLEMMGGGAAPAAASGASEDGGAPTEGGRRRRAKKRAAASSDGGADVVRGNLRGLNDTLFGEHKDKLDLAGLLNVLDGVVDMPGRMVVMITEHPEWLDPALIRPGRFSVRLRLDYMEMEALVQMLGLYYGDVTPSARSGVEAVHTAHRELSAAQVARVHDVVAALEAEAAAIAAACKSVTDGGGGNDSTYRFQVTPSEVEMLCMEQDDLEGFLTQLAGVVRGTVQL</sequence>
<dbReference type="Pfam" id="PF00004">
    <property type="entry name" value="AAA"/>
    <property type="match status" value="1"/>
</dbReference>
<evidence type="ECO:0000313" key="5">
    <source>
        <dbReference type="EMBL" id="KAG5479622.1"/>
    </source>
</evidence>
<evidence type="ECO:0000256" key="3">
    <source>
        <dbReference type="SAM" id="Phobius"/>
    </source>
</evidence>
<comment type="caution">
    <text evidence="5">The sequence shown here is derived from an EMBL/GenBank/DDBJ whole genome shotgun (WGS) entry which is preliminary data.</text>
</comment>
<dbReference type="KEGG" id="lenr:94170628"/>
<keyword evidence="6" id="KW-1185">Reference proteome</keyword>
<dbReference type="RefSeq" id="XP_067693151.1">
    <property type="nucleotide sequence ID" value="XM_067835118.1"/>
</dbReference>
<dbReference type="InterPro" id="IPR050747">
    <property type="entry name" value="Mitochondrial_chaperone_BCS1"/>
</dbReference>
<protein>
    <recommendedName>
        <fullName evidence="4">AAA+ ATPase domain-containing protein</fullName>
    </recommendedName>
</protein>
<evidence type="ECO:0000256" key="1">
    <source>
        <dbReference type="ARBA" id="ARBA00007448"/>
    </source>
</evidence>
<dbReference type="GO" id="GO:0016887">
    <property type="term" value="F:ATP hydrolysis activity"/>
    <property type="evidence" value="ECO:0007669"/>
    <property type="project" value="InterPro"/>
</dbReference>
<dbReference type="PANTHER" id="PTHR23070">
    <property type="entry name" value="BCS1 AAA-TYPE ATPASE"/>
    <property type="match status" value="1"/>
</dbReference>
<dbReference type="InterPro" id="IPR003959">
    <property type="entry name" value="ATPase_AAA_core"/>
</dbReference>
<dbReference type="AlphaFoldDB" id="A0A836GCV1"/>
<dbReference type="SMART" id="SM00382">
    <property type="entry name" value="AAA"/>
    <property type="match status" value="1"/>
</dbReference>
<keyword evidence="3" id="KW-1133">Transmembrane helix</keyword>
<dbReference type="InterPro" id="IPR027417">
    <property type="entry name" value="P-loop_NTPase"/>
</dbReference>
<accession>A0A836GCV1</accession>
<feature type="domain" description="AAA+ ATPase" evidence="4">
    <location>
        <begin position="328"/>
        <end position="582"/>
    </location>
</feature>
<reference evidence="5 6" key="1">
    <citation type="submission" date="2021-02" db="EMBL/GenBank/DDBJ databases">
        <title>Leishmania (Mundinia) enrietti genome sequencing and assembly.</title>
        <authorList>
            <person name="Almutairi H."/>
            <person name="Gatherer D."/>
        </authorList>
    </citation>
    <scope>NUCLEOTIDE SEQUENCE [LARGE SCALE GENOMIC DNA]</scope>
    <source>
        <strain evidence="5">CUR178</strain>
    </source>
</reference>
<dbReference type="Proteomes" id="UP000674179">
    <property type="component" value="Chromosome 22"/>
</dbReference>
<dbReference type="Gene3D" id="3.40.50.300">
    <property type="entry name" value="P-loop containing nucleotide triphosphate hydrolases"/>
    <property type="match status" value="2"/>
</dbReference>
<feature type="region of interest" description="Disordered" evidence="2">
    <location>
        <begin position="476"/>
        <end position="509"/>
    </location>
</feature>
<keyword evidence="3" id="KW-0472">Membrane</keyword>
<dbReference type="InterPro" id="IPR003593">
    <property type="entry name" value="AAA+_ATPase"/>
</dbReference>
<name>A0A836GCV1_LEIEN</name>
<evidence type="ECO:0000313" key="6">
    <source>
        <dbReference type="Proteomes" id="UP000674179"/>
    </source>
</evidence>
<gene>
    <name evidence="5" type="ORF">CUR178_03384</name>
</gene>
<evidence type="ECO:0000256" key="2">
    <source>
        <dbReference type="SAM" id="MobiDB-lite"/>
    </source>
</evidence>
<dbReference type="OrthoDB" id="10251412at2759"/>
<dbReference type="GeneID" id="94170628"/>
<evidence type="ECO:0000259" key="4">
    <source>
        <dbReference type="SMART" id="SM00382"/>
    </source>
</evidence>
<keyword evidence="3" id="KW-0812">Transmembrane</keyword>
<dbReference type="EMBL" id="JAFHKP010000022">
    <property type="protein sequence ID" value="KAG5479622.1"/>
    <property type="molecule type" value="Genomic_DNA"/>
</dbReference>